<feature type="domain" description="Aminoglycoside phosphotransferase" evidence="1">
    <location>
        <begin position="167"/>
        <end position="241"/>
    </location>
</feature>
<sequence length="336" mass="37998">MATYYSLDKAISSFFKLNTTVTRQQCDEFALSRAGEPVNPVQLQGTFSYTLTAGSDASKLFQFRVQDSCLDMDSITLAKKIHPQFVPSCKYLGIIGQSRPLHIYEMDNLPGTTYIMARDTSVIQPPDAVIRQRNTVSDLASFFAQSWNGSQQLSPDDTATLLAEFQLKLDHLARSLPSRFVPTLDRARKDLPPLFSGRLPFVLGHGDLCEMNLLINSKTGNITGIVDWAEARILPFGFSLWGLENILGYMDSNGWHYYDNCHELEDLFWQTFKREARNASSSDLQSIRAARMIGLFCRYGFMVEGKAVKRVVEESDFSYMAYLNAFCMADKWTTID</sequence>
<dbReference type="EMBL" id="JAUDZG010000002">
    <property type="protein sequence ID" value="KAK3308676.1"/>
    <property type="molecule type" value="Genomic_DNA"/>
</dbReference>
<proteinExistence type="predicted"/>
<dbReference type="GeneID" id="87887641"/>
<comment type="caution">
    <text evidence="2">The sequence shown here is derived from an EMBL/GenBank/DDBJ whole genome shotgun (WGS) entry which is preliminary data.</text>
</comment>
<name>A0AAJ0GYT8_9PEZI</name>
<gene>
    <name evidence="2" type="ORF">B0T15DRAFT_524988</name>
</gene>
<reference evidence="2" key="1">
    <citation type="journal article" date="2023" name="Mol. Phylogenet. Evol.">
        <title>Genome-scale phylogeny and comparative genomics of the fungal order Sordariales.</title>
        <authorList>
            <person name="Hensen N."/>
            <person name="Bonometti L."/>
            <person name="Westerberg I."/>
            <person name="Brannstrom I.O."/>
            <person name="Guillou S."/>
            <person name="Cros-Aarteil S."/>
            <person name="Calhoun S."/>
            <person name="Haridas S."/>
            <person name="Kuo A."/>
            <person name="Mondo S."/>
            <person name="Pangilinan J."/>
            <person name="Riley R."/>
            <person name="LaButti K."/>
            <person name="Andreopoulos B."/>
            <person name="Lipzen A."/>
            <person name="Chen C."/>
            <person name="Yan M."/>
            <person name="Daum C."/>
            <person name="Ng V."/>
            <person name="Clum A."/>
            <person name="Steindorff A."/>
            <person name="Ohm R.A."/>
            <person name="Martin F."/>
            <person name="Silar P."/>
            <person name="Natvig D.O."/>
            <person name="Lalanne C."/>
            <person name="Gautier V."/>
            <person name="Ament-Velasquez S.L."/>
            <person name="Kruys A."/>
            <person name="Hutchinson M.I."/>
            <person name="Powell A.J."/>
            <person name="Barry K."/>
            <person name="Miller A.N."/>
            <person name="Grigoriev I.V."/>
            <person name="Debuchy R."/>
            <person name="Gladieux P."/>
            <person name="Hiltunen Thoren M."/>
            <person name="Johannesson H."/>
        </authorList>
    </citation>
    <scope>NUCLEOTIDE SEQUENCE</scope>
    <source>
        <strain evidence="2">CBS 333.67</strain>
    </source>
</reference>
<dbReference type="SUPFAM" id="SSF56112">
    <property type="entry name" value="Protein kinase-like (PK-like)"/>
    <property type="match status" value="1"/>
</dbReference>
<dbReference type="Proteomes" id="UP001273166">
    <property type="component" value="Unassembled WGS sequence"/>
</dbReference>
<dbReference type="Pfam" id="PF01636">
    <property type="entry name" value="APH"/>
    <property type="match status" value="1"/>
</dbReference>
<dbReference type="InterPro" id="IPR011009">
    <property type="entry name" value="Kinase-like_dom_sf"/>
</dbReference>
<keyword evidence="3" id="KW-1185">Reference proteome</keyword>
<dbReference type="Gene3D" id="3.90.1200.10">
    <property type="match status" value="1"/>
</dbReference>
<dbReference type="RefSeq" id="XP_062724456.1">
    <property type="nucleotide sequence ID" value="XM_062868812.1"/>
</dbReference>
<protein>
    <recommendedName>
        <fullName evidence="1">Aminoglycoside phosphotransferase domain-containing protein</fullName>
    </recommendedName>
</protein>
<evidence type="ECO:0000313" key="3">
    <source>
        <dbReference type="Proteomes" id="UP001273166"/>
    </source>
</evidence>
<organism evidence="2 3">
    <name type="scientific">Chaetomium strumarium</name>
    <dbReference type="NCBI Taxonomy" id="1170767"/>
    <lineage>
        <taxon>Eukaryota</taxon>
        <taxon>Fungi</taxon>
        <taxon>Dikarya</taxon>
        <taxon>Ascomycota</taxon>
        <taxon>Pezizomycotina</taxon>
        <taxon>Sordariomycetes</taxon>
        <taxon>Sordariomycetidae</taxon>
        <taxon>Sordariales</taxon>
        <taxon>Chaetomiaceae</taxon>
        <taxon>Chaetomium</taxon>
    </lineage>
</organism>
<evidence type="ECO:0000313" key="2">
    <source>
        <dbReference type="EMBL" id="KAK3308676.1"/>
    </source>
</evidence>
<reference evidence="2" key="2">
    <citation type="submission" date="2023-06" db="EMBL/GenBank/DDBJ databases">
        <authorList>
            <consortium name="Lawrence Berkeley National Laboratory"/>
            <person name="Mondo S.J."/>
            <person name="Hensen N."/>
            <person name="Bonometti L."/>
            <person name="Westerberg I."/>
            <person name="Brannstrom I.O."/>
            <person name="Guillou S."/>
            <person name="Cros-Aarteil S."/>
            <person name="Calhoun S."/>
            <person name="Haridas S."/>
            <person name="Kuo A."/>
            <person name="Pangilinan J."/>
            <person name="Riley R."/>
            <person name="Labutti K."/>
            <person name="Andreopoulos B."/>
            <person name="Lipzen A."/>
            <person name="Chen C."/>
            <person name="Yanf M."/>
            <person name="Daum C."/>
            <person name="Ng V."/>
            <person name="Clum A."/>
            <person name="Steindorff A."/>
            <person name="Ohm R."/>
            <person name="Martin F."/>
            <person name="Silar P."/>
            <person name="Natvig D."/>
            <person name="Lalanne C."/>
            <person name="Gautier V."/>
            <person name="Ament-Velasquez S.L."/>
            <person name="Kruys A."/>
            <person name="Hutchinson M.I."/>
            <person name="Powell A.J."/>
            <person name="Barry K."/>
            <person name="Miller A.N."/>
            <person name="Grigoriev I.V."/>
            <person name="Debuchy R."/>
            <person name="Gladieux P."/>
            <person name="Thoren M.H."/>
            <person name="Johannesson H."/>
        </authorList>
    </citation>
    <scope>NUCLEOTIDE SEQUENCE</scope>
    <source>
        <strain evidence="2">CBS 333.67</strain>
    </source>
</reference>
<dbReference type="InterPro" id="IPR002575">
    <property type="entry name" value="Aminoglycoside_PTrfase"/>
</dbReference>
<dbReference type="AlphaFoldDB" id="A0AAJ0GYT8"/>
<evidence type="ECO:0000259" key="1">
    <source>
        <dbReference type="Pfam" id="PF01636"/>
    </source>
</evidence>
<accession>A0AAJ0GYT8</accession>